<reference evidence="2" key="1">
    <citation type="submission" date="2020-09" db="EMBL/GenBank/DDBJ databases">
        <authorList>
            <person name="Kikuchi T."/>
        </authorList>
    </citation>
    <scope>NUCLEOTIDE SEQUENCE</scope>
    <source>
        <strain evidence="2">SH1</strain>
    </source>
</reference>
<comment type="caution">
    <text evidence="2">The sequence shown here is derived from an EMBL/GenBank/DDBJ whole genome shotgun (WGS) entry which is preliminary data.</text>
</comment>
<keyword evidence="1" id="KW-1133">Transmembrane helix</keyword>
<accession>A0A811KRQ0</accession>
<protein>
    <submittedName>
        <fullName evidence="2">Uncharacterized protein</fullName>
    </submittedName>
</protein>
<evidence type="ECO:0000256" key="1">
    <source>
        <dbReference type="SAM" id="Phobius"/>
    </source>
</evidence>
<dbReference type="Proteomes" id="UP000614601">
    <property type="component" value="Unassembled WGS sequence"/>
</dbReference>
<dbReference type="AlphaFoldDB" id="A0A811KRQ0"/>
<keyword evidence="3" id="KW-1185">Reference proteome</keyword>
<evidence type="ECO:0000313" key="2">
    <source>
        <dbReference type="EMBL" id="CAD5218148.1"/>
    </source>
</evidence>
<proteinExistence type="predicted"/>
<keyword evidence="1" id="KW-0472">Membrane</keyword>
<evidence type="ECO:0000313" key="3">
    <source>
        <dbReference type="Proteomes" id="UP000614601"/>
    </source>
</evidence>
<feature type="transmembrane region" description="Helical" evidence="1">
    <location>
        <begin position="86"/>
        <end position="108"/>
    </location>
</feature>
<dbReference type="EMBL" id="CAJFDH010000004">
    <property type="protein sequence ID" value="CAD5218148.1"/>
    <property type="molecule type" value="Genomic_DNA"/>
</dbReference>
<name>A0A811KRQ0_9BILA</name>
<dbReference type="Proteomes" id="UP000783686">
    <property type="component" value="Unassembled WGS sequence"/>
</dbReference>
<keyword evidence="1" id="KW-0812">Transmembrane</keyword>
<dbReference type="EMBL" id="CAJFCW020000004">
    <property type="protein sequence ID" value="CAG9109398.1"/>
    <property type="molecule type" value="Genomic_DNA"/>
</dbReference>
<gene>
    <name evidence="2" type="ORF">BOKJ2_LOCUS7358</name>
</gene>
<sequence length="109" mass="12431">MAQNDTIIIMSCNDTSLNEKLMNIDEITNLDHPLNETVDVGDLQSNDVKIEFRTPANMKNAIRISMRERDASTPQSTHKTSSFTTIHLYLLIIMFVLLAFLFSGCYYLL</sequence>
<organism evidence="2 3">
    <name type="scientific">Bursaphelenchus okinawaensis</name>
    <dbReference type="NCBI Taxonomy" id="465554"/>
    <lineage>
        <taxon>Eukaryota</taxon>
        <taxon>Metazoa</taxon>
        <taxon>Ecdysozoa</taxon>
        <taxon>Nematoda</taxon>
        <taxon>Chromadorea</taxon>
        <taxon>Rhabditida</taxon>
        <taxon>Tylenchina</taxon>
        <taxon>Tylenchomorpha</taxon>
        <taxon>Aphelenchoidea</taxon>
        <taxon>Aphelenchoididae</taxon>
        <taxon>Bursaphelenchus</taxon>
    </lineage>
</organism>